<dbReference type="InterPro" id="IPR050902">
    <property type="entry name" value="ABC_Transporter_SBP"/>
</dbReference>
<dbReference type="PROSITE" id="PS51257">
    <property type="entry name" value="PROKAR_LIPOPROTEIN"/>
    <property type="match status" value="1"/>
</dbReference>
<dbReference type="AlphaFoldDB" id="H8I982"/>
<dbReference type="KEGG" id="mez:Mtc_0314"/>
<keyword evidence="4" id="KW-1185">Reference proteome</keyword>
<gene>
    <name evidence="3" type="ordered locus">Mtc_0314</name>
</gene>
<dbReference type="NCBIfam" id="NF038402">
    <property type="entry name" value="TroA_like"/>
    <property type="match status" value="1"/>
</dbReference>
<dbReference type="RefSeq" id="WP_014404924.1">
    <property type="nucleotide sequence ID" value="NC_017034.1"/>
</dbReference>
<dbReference type="InterPro" id="IPR054828">
    <property type="entry name" value="Vit_B12_bind_prot"/>
</dbReference>
<dbReference type="Gene3D" id="3.40.50.1980">
    <property type="entry name" value="Nitrogenase molybdenum iron protein domain"/>
    <property type="match status" value="2"/>
</dbReference>
<dbReference type="GeneID" id="11970194"/>
<dbReference type="Pfam" id="PF01497">
    <property type="entry name" value="Peripla_BP_2"/>
    <property type="match status" value="1"/>
</dbReference>
<sequence length="316" mass="34443">MKMKGITIIISIFLVVAILAMSGCTSPTVQPTTGPTTAKYPMSITDDKGRVVTIKKMPERIVSLSPTNTEVLFALGLGDRVVGVTDYCNYPPEALNKTKVGGITNVNVEQVAALTPDIVFAASLTKKETAERLDSMGYPVFVNDPRNLSDIDKSIMNVGRACGAEENATRLCNEINASIKAITDKTATLNDSQRPRVLMLLDTYDFYVAGSNCYGDDLIKIAGGQNVAYKLDDYKAMSKEAVIDADPDIIIMPVDQYSQADFEKLRNGTEDWMTQLSAVRNGKVYAIASDPIFRPGPRVVDAAQDMAKIIHPELFK</sequence>
<dbReference type="PROSITE" id="PS50983">
    <property type="entry name" value="FE_B12_PBP"/>
    <property type="match status" value="1"/>
</dbReference>
<dbReference type="Proteomes" id="UP000005233">
    <property type="component" value="Chromosome"/>
</dbReference>
<dbReference type="OrthoDB" id="24039at2157"/>
<dbReference type="eggNOG" id="arCOG04233">
    <property type="taxonomic scope" value="Archaea"/>
</dbReference>
<proteinExistence type="predicted"/>
<dbReference type="PANTHER" id="PTHR30535:SF34">
    <property type="entry name" value="MOLYBDATE-BINDING PROTEIN MOLA"/>
    <property type="match status" value="1"/>
</dbReference>
<dbReference type="InterPro" id="IPR002491">
    <property type="entry name" value="ABC_transptr_periplasmic_BD"/>
</dbReference>
<evidence type="ECO:0000256" key="1">
    <source>
        <dbReference type="ARBA" id="ARBA00022729"/>
    </source>
</evidence>
<dbReference type="SUPFAM" id="SSF53807">
    <property type="entry name" value="Helical backbone' metal receptor"/>
    <property type="match status" value="1"/>
</dbReference>
<protein>
    <submittedName>
        <fullName evidence="3">ABC-type Fe3+-hydroxamate transport system, periplasmic component</fullName>
    </submittedName>
</protein>
<feature type="domain" description="Fe/B12 periplasmic-binding" evidence="2">
    <location>
        <begin position="60"/>
        <end position="314"/>
    </location>
</feature>
<accession>H8I982</accession>
<dbReference type="EMBL" id="CP003243">
    <property type="protein sequence ID" value="AFC99085.1"/>
    <property type="molecule type" value="Genomic_DNA"/>
</dbReference>
<dbReference type="CDD" id="cd01143">
    <property type="entry name" value="YvrC"/>
    <property type="match status" value="1"/>
</dbReference>
<dbReference type="SMR" id="H8I982"/>
<evidence type="ECO:0000259" key="2">
    <source>
        <dbReference type="PROSITE" id="PS50983"/>
    </source>
</evidence>
<reference evidence="3 4" key="1">
    <citation type="journal article" date="2012" name="J. Bacteriol.">
        <title>Complete genome sequence of a thermophilic methanogen, Methanocella conradii HZ254, isolated from Chinese rice field soil.</title>
        <authorList>
            <person name="Lu Z."/>
            <person name="Lu Y."/>
        </authorList>
    </citation>
    <scope>NUCLEOTIDE SEQUENCE [LARGE SCALE GENOMIC DNA]</scope>
    <source>
        <strain evidence="4">DSM 24694 / JCM 17849 / CGMCC 1.5162 / HZ254</strain>
    </source>
</reference>
<dbReference type="HOGENOM" id="CLU_038034_2_8_2"/>
<keyword evidence="1" id="KW-0732">Signal</keyword>
<organism evidence="3 4">
    <name type="scientific">Methanocella conradii (strain DSM 24694 / JCM 17849 / CGMCC 1.5162 / HZ254)</name>
    <dbReference type="NCBI Taxonomy" id="1041930"/>
    <lineage>
        <taxon>Archaea</taxon>
        <taxon>Methanobacteriati</taxon>
        <taxon>Methanobacteriota</taxon>
        <taxon>Stenosarchaea group</taxon>
        <taxon>Methanomicrobia</taxon>
        <taxon>Methanocellales</taxon>
        <taxon>Methanocellaceae</taxon>
        <taxon>Methanocella</taxon>
    </lineage>
</organism>
<name>H8I982_METCZ</name>
<evidence type="ECO:0000313" key="3">
    <source>
        <dbReference type="EMBL" id="AFC99085.1"/>
    </source>
</evidence>
<dbReference type="STRING" id="1041930.Mtc_0314"/>
<evidence type="ECO:0000313" key="4">
    <source>
        <dbReference type="Proteomes" id="UP000005233"/>
    </source>
</evidence>
<dbReference type="PANTHER" id="PTHR30535">
    <property type="entry name" value="VITAMIN B12-BINDING PROTEIN"/>
    <property type="match status" value="1"/>
</dbReference>